<dbReference type="GO" id="GO:0016020">
    <property type="term" value="C:membrane"/>
    <property type="evidence" value="ECO:0007669"/>
    <property type="project" value="UniProtKB-SubCell"/>
</dbReference>
<dbReference type="EMBL" id="SPHZ02000011">
    <property type="protein sequence ID" value="KAF0890495.1"/>
    <property type="molecule type" value="Genomic_DNA"/>
</dbReference>
<evidence type="ECO:0000256" key="3">
    <source>
        <dbReference type="ARBA" id="ARBA00022679"/>
    </source>
</evidence>
<dbReference type="InterPro" id="IPR044610">
    <property type="entry name" value="GLCAT14A/B/C"/>
</dbReference>
<dbReference type="Proteomes" id="UP000479710">
    <property type="component" value="Unassembled WGS sequence"/>
</dbReference>
<organism evidence="6 7">
    <name type="scientific">Oryza meyeriana var. granulata</name>
    <dbReference type="NCBI Taxonomy" id="110450"/>
    <lineage>
        <taxon>Eukaryota</taxon>
        <taxon>Viridiplantae</taxon>
        <taxon>Streptophyta</taxon>
        <taxon>Embryophyta</taxon>
        <taxon>Tracheophyta</taxon>
        <taxon>Spermatophyta</taxon>
        <taxon>Magnoliopsida</taxon>
        <taxon>Liliopsida</taxon>
        <taxon>Poales</taxon>
        <taxon>Poaceae</taxon>
        <taxon>BOP clade</taxon>
        <taxon>Oryzoideae</taxon>
        <taxon>Oryzeae</taxon>
        <taxon>Oryzinae</taxon>
        <taxon>Oryza</taxon>
        <taxon>Oryza meyeriana</taxon>
    </lineage>
</organism>
<gene>
    <name evidence="6" type="ORF">E2562_002852</name>
</gene>
<comment type="subcellular location">
    <subcellularLocation>
        <location evidence="1">Membrane</location>
        <topology evidence="1">Single-pass type II membrane protein</topology>
    </subcellularLocation>
</comment>
<evidence type="ECO:0000313" key="7">
    <source>
        <dbReference type="Proteomes" id="UP000479710"/>
    </source>
</evidence>
<reference evidence="6 7" key="1">
    <citation type="submission" date="2019-11" db="EMBL/GenBank/DDBJ databases">
        <title>Whole genome sequence of Oryza granulata.</title>
        <authorList>
            <person name="Li W."/>
        </authorList>
    </citation>
    <scope>NUCLEOTIDE SEQUENCE [LARGE SCALE GENOMIC DNA]</scope>
    <source>
        <strain evidence="7">cv. Menghai</strain>
        <tissue evidence="6">Leaf</tissue>
    </source>
</reference>
<dbReference type="PANTHER" id="PTHR45719">
    <property type="entry name" value="GLYCOSYLTRANSFERASE"/>
    <property type="match status" value="1"/>
</dbReference>
<dbReference type="Pfam" id="PF02485">
    <property type="entry name" value="Branch"/>
    <property type="match status" value="1"/>
</dbReference>
<name>A0A6G1BQ49_9ORYZ</name>
<keyword evidence="5" id="KW-0325">Glycoprotein</keyword>
<evidence type="ECO:0000256" key="5">
    <source>
        <dbReference type="ARBA" id="ARBA00023180"/>
    </source>
</evidence>
<dbReference type="GO" id="GO:0015020">
    <property type="term" value="F:glucuronosyltransferase activity"/>
    <property type="evidence" value="ECO:0007669"/>
    <property type="project" value="InterPro"/>
</dbReference>
<dbReference type="OrthoDB" id="2019572at2759"/>
<keyword evidence="2" id="KW-0328">Glycosyltransferase</keyword>
<keyword evidence="4" id="KW-0472">Membrane</keyword>
<protein>
    <submittedName>
        <fullName evidence="6">Uncharacterized protein</fullName>
    </submittedName>
</protein>
<keyword evidence="3" id="KW-0808">Transferase</keyword>
<accession>A0A6G1BQ49</accession>
<evidence type="ECO:0000256" key="2">
    <source>
        <dbReference type="ARBA" id="ARBA00022676"/>
    </source>
</evidence>
<dbReference type="AlphaFoldDB" id="A0A6G1BQ49"/>
<dbReference type="InterPro" id="IPR003406">
    <property type="entry name" value="Glyco_trans_14"/>
</dbReference>
<dbReference type="PANTHER" id="PTHR45719:SF2">
    <property type="entry name" value="BGGP BETA-1-3-GALACTOSYL-O-GLYCOSYL-GLYCOPROTEIN"/>
    <property type="match status" value="1"/>
</dbReference>
<evidence type="ECO:0000256" key="4">
    <source>
        <dbReference type="ARBA" id="ARBA00023136"/>
    </source>
</evidence>
<proteinExistence type="predicted"/>
<evidence type="ECO:0000313" key="6">
    <source>
        <dbReference type="EMBL" id="KAF0890495.1"/>
    </source>
</evidence>
<comment type="caution">
    <text evidence="6">The sequence shown here is derived from an EMBL/GenBank/DDBJ whole genome shotgun (WGS) entry which is preliminary data.</text>
</comment>
<evidence type="ECO:0000256" key="1">
    <source>
        <dbReference type="ARBA" id="ARBA00004606"/>
    </source>
</evidence>
<sequence>MGDCSVTLAGELLRGGERRPRYATLPCVPSHRSLRRWAPPPRLLLVVYHPRNRYLLHLSAERRDLAAWVTATTPAVGAFRNIAVVGVPTAGTPVGSSGLAGTLHAAAVLLHLHPDWDWFITLNAADYPVVTQD</sequence>
<keyword evidence="7" id="KW-1185">Reference proteome</keyword>